<proteinExistence type="predicted"/>
<evidence type="ECO:0000313" key="2">
    <source>
        <dbReference type="EMBL" id="OBA87271.1"/>
    </source>
</evidence>
<name>A0A1A0MQC8_MYCMU</name>
<evidence type="ECO:0000256" key="1">
    <source>
        <dbReference type="SAM" id="MobiDB-lite"/>
    </source>
</evidence>
<dbReference type="AlphaFoldDB" id="A0A1A0MQC8"/>
<dbReference type="EMBL" id="LZSF01000129">
    <property type="protein sequence ID" value="OBA87271.1"/>
    <property type="molecule type" value="Genomic_DNA"/>
</dbReference>
<feature type="compositionally biased region" description="Basic and acidic residues" evidence="1">
    <location>
        <begin position="17"/>
        <end position="26"/>
    </location>
</feature>
<feature type="region of interest" description="Disordered" evidence="1">
    <location>
        <begin position="1"/>
        <end position="32"/>
    </location>
</feature>
<gene>
    <name evidence="2" type="ORF">A5642_20440</name>
</gene>
<dbReference type="OrthoDB" id="4725010at2"/>
<protein>
    <submittedName>
        <fullName evidence="2">Uncharacterized protein</fullName>
    </submittedName>
</protein>
<organism evidence="2 3">
    <name type="scientific">Mycolicibacterium mucogenicum</name>
    <name type="common">Mycobacterium mucogenicum</name>
    <dbReference type="NCBI Taxonomy" id="56689"/>
    <lineage>
        <taxon>Bacteria</taxon>
        <taxon>Bacillati</taxon>
        <taxon>Actinomycetota</taxon>
        <taxon>Actinomycetes</taxon>
        <taxon>Mycobacteriales</taxon>
        <taxon>Mycobacteriaceae</taxon>
        <taxon>Mycolicibacterium</taxon>
    </lineage>
</organism>
<reference evidence="2 3" key="1">
    <citation type="submission" date="2016-06" db="EMBL/GenBank/DDBJ databases">
        <authorList>
            <person name="Kjaerup R.B."/>
            <person name="Dalgaard T.S."/>
            <person name="Juul-Madsen H.R."/>
        </authorList>
    </citation>
    <scope>NUCLEOTIDE SEQUENCE [LARGE SCALE GENOMIC DNA]</scope>
    <source>
        <strain evidence="2 3">1199456.5</strain>
    </source>
</reference>
<sequence length="63" mass="7060">MLVSSRPRRAGISENAAARDHGDRRPFHAGKRGQITVQVQWDWVGRPGRTMTVKGIEDVPVHD</sequence>
<dbReference type="RefSeq" id="WP_064859041.1">
    <property type="nucleotide sequence ID" value="NZ_JAPMJT010000002.1"/>
</dbReference>
<accession>A0A1A0MQC8</accession>
<evidence type="ECO:0000313" key="3">
    <source>
        <dbReference type="Proteomes" id="UP000093962"/>
    </source>
</evidence>
<dbReference type="Proteomes" id="UP000093962">
    <property type="component" value="Unassembled WGS sequence"/>
</dbReference>
<comment type="caution">
    <text evidence="2">The sequence shown here is derived from an EMBL/GenBank/DDBJ whole genome shotgun (WGS) entry which is preliminary data.</text>
</comment>